<dbReference type="InterPro" id="IPR003609">
    <property type="entry name" value="Pan_app"/>
</dbReference>
<dbReference type="EMBL" id="CAJNOR010002441">
    <property type="protein sequence ID" value="CAF1294801.1"/>
    <property type="molecule type" value="Genomic_DNA"/>
</dbReference>
<evidence type="ECO:0000259" key="1">
    <source>
        <dbReference type="PROSITE" id="PS50948"/>
    </source>
</evidence>
<dbReference type="SUPFAM" id="SSF57414">
    <property type="entry name" value="Hairpin loop containing domain-like"/>
    <property type="match status" value="1"/>
</dbReference>
<sequence length="128" mass="14207">MMDSMDGTQFQCATTTCLPYVTIAVSDILQCQTTCLQQAQCKVASYRQSTSSCQLFTNDVNQGNTLEAAIGIVTMAVISGTRTPSVQVMTYVDLNFIAVVHIYKITTVLKHKKHHNENSKSYYINTIQ</sequence>
<feature type="domain" description="Apple" evidence="1">
    <location>
        <begin position="12"/>
        <end position="79"/>
    </location>
</feature>
<organism evidence="2 3">
    <name type="scientific">Adineta ricciae</name>
    <name type="common">Rotifer</name>
    <dbReference type="NCBI Taxonomy" id="249248"/>
    <lineage>
        <taxon>Eukaryota</taxon>
        <taxon>Metazoa</taxon>
        <taxon>Spiralia</taxon>
        <taxon>Gnathifera</taxon>
        <taxon>Rotifera</taxon>
        <taxon>Eurotatoria</taxon>
        <taxon>Bdelloidea</taxon>
        <taxon>Adinetida</taxon>
        <taxon>Adinetidae</taxon>
        <taxon>Adineta</taxon>
    </lineage>
</organism>
<proteinExistence type="predicted"/>
<dbReference type="Pfam" id="PF00024">
    <property type="entry name" value="PAN_1"/>
    <property type="match status" value="1"/>
</dbReference>
<dbReference type="Proteomes" id="UP000663828">
    <property type="component" value="Unassembled WGS sequence"/>
</dbReference>
<protein>
    <recommendedName>
        <fullName evidence="1">Apple domain-containing protein</fullName>
    </recommendedName>
</protein>
<dbReference type="Gene3D" id="3.50.4.10">
    <property type="entry name" value="Hepatocyte Growth Factor"/>
    <property type="match status" value="1"/>
</dbReference>
<name>A0A815D9A0_ADIRI</name>
<dbReference type="PROSITE" id="PS50948">
    <property type="entry name" value="PAN"/>
    <property type="match status" value="1"/>
</dbReference>
<keyword evidence="3" id="KW-1185">Reference proteome</keyword>
<evidence type="ECO:0000313" key="3">
    <source>
        <dbReference type="Proteomes" id="UP000663828"/>
    </source>
</evidence>
<comment type="caution">
    <text evidence="2">The sequence shown here is derived from an EMBL/GenBank/DDBJ whole genome shotgun (WGS) entry which is preliminary data.</text>
</comment>
<evidence type="ECO:0000313" key="2">
    <source>
        <dbReference type="EMBL" id="CAF1294801.1"/>
    </source>
</evidence>
<reference evidence="2" key="1">
    <citation type="submission" date="2021-02" db="EMBL/GenBank/DDBJ databases">
        <authorList>
            <person name="Nowell W R."/>
        </authorList>
    </citation>
    <scope>NUCLEOTIDE SEQUENCE</scope>
</reference>
<accession>A0A815D9A0</accession>
<gene>
    <name evidence="2" type="ORF">XAT740_LOCUS28536</name>
</gene>
<dbReference type="AlphaFoldDB" id="A0A815D9A0"/>